<dbReference type="PANTHER" id="PTHR35526">
    <property type="entry name" value="ANTI-SIGMA-F FACTOR RSBW-RELATED"/>
    <property type="match status" value="1"/>
</dbReference>
<keyword evidence="5" id="KW-1185">Reference proteome</keyword>
<feature type="domain" description="Histidine kinase/HSP90-like ATPase" evidence="3">
    <location>
        <begin position="70"/>
        <end position="179"/>
    </location>
</feature>
<sequence length="190" mass="19861">MIAMRPRALASALGGITALLRSTPRPTPGSEPTSGSALQSSSAPAPAAQARPLSGSAALAGLATLSHRFAPSAAQVKPVRAFVAGLLGDEHPCRDDAVLLTSELAANVVRHAVEREFLVSVAFPGTGVMVAVEDGGSSKIPHLRRPADDETDGRGLALVDTLASRWGFERHPTGTLVWFELAEPFRDQPR</sequence>
<dbReference type="InterPro" id="IPR036890">
    <property type="entry name" value="HATPase_C_sf"/>
</dbReference>
<evidence type="ECO:0000313" key="4">
    <source>
        <dbReference type="EMBL" id="GAA3804102.1"/>
    </source>
</evidence>
<evidence type="ECO:0000259" key="3">
    <source>
        <dbReference type="Pfam" id="PF13581"/>
    </source>
</evidence>
<dbReference type="Proteomes" id="UP001500888">
    <property type="component" value="Unassembled WGS sequence"/>
</dbReference>
<reference evidence="5" key="1">
    <citation type="journal article" date="2019" name="Int. J. Syst. Evol. Microbiol.">
        <title>The Global Catalogue of Microorganisms (GCM) 10K type strain sequencing project: providing services to taxonomists for standard genome sequencing and annotation.</title>
        <authorList>
            <consortium name="The Broad Institute Genomics Platform"/>
            <consortium name="The Broad Institute Genome Sequencing Center for Infectious Disease"/>
            <person name="Wu L."/>
            <person name="Ma J."/>
        </authorList>
    </citation>
    <scope>NUCLEOTIDE SEQUENCE [LARGE SCALE GENOMIC DNA]</scope>
    <source>
        <strain evidence="5">JCM 16908</strain>
    </source>
</reference>
<dbReference type="Pfam" id="PF13581">
    <property type="entry name" value="HATPase_c_2"/>
    <property type="match status" value="1"/>
</dbReference>
<evidence type="ECO:0000313" key="5">
    <source>
        <dbReference type="Proteomes" id="UP001500888"/>
    </source>
</evidence>
<accession>A0ABP7HZY5</accession>
<comment type="caution">
    <text evidence="4">The sequence shown here is derived from an EMBL/GenBank/DDBJ whole genome shotgun (WGS) entry which is preliminary data.</text>
</comment>
<feature type="compositionally biased region" description="Low complexity" evidence="2">
    <location>
        <begin position="34"/>
        <end position="50"/>
    </location>
</feature>
<keyword evidence="1" id="KW-0418">Kinase</keyword>
<keyword evidence="1" id="KW-0723">Serine/threonine-protein kinase</keyword>
<dbReference type="InterPro" id="IPR003594">
    <property type="entry name" value="HATPase_dom"/>
</dbReference>
<dbReference type="Gene3D" id="3.30.565.10">
    <property type="entry name" value="Histidine kinase-like ATPase, C-terminal domain"/>
    <property type="match status" value="1"/>
</dbReference>
<dbReference type="EMBL" id="BAAAZR010000004">
    <property type="protein sequence ID" value="GAA3804102.1"/>
    <property type="molecule type" value="Genomic_DNA"/>
</dbReference>
<evidence type="ECO:0000256" key="2">
    <source>
        <dbReference type="SAM" id="MobiDB-lite"/>
    </source>
</evidence>
<name>A0ABP7HZY5_9ACTN</name>
<gene>
    <name evidence="4" type="ORF">GCM10022226_24900</name>
</gene>
<dbReference type="InterPro" id="IPR050267">
    <property type="entry name" value="Anti-sigma-factor_SerPK"/>
</dbReference>
<organism evidence="4 5">
    <name type="scientific">Sphaerisporangium flaviroseum</name>
    <dbReference type="NCBI Taxonomy" id="509199"/>
    <lineage>
        <taxon>Bacteria</taxon>
        <taxon>Bacillati</taxon>
        <taxon>Actinomycetota</taxon>
        <taxon>Actinomycetes</taxon>
        <taxon>Streptosporangiales</taxon>
        <taxon>Streptosporangiaceae</taxon>
        <taxon>Sphaerisporangium</taxon>
    </lineage>
</organism>
<keyword evidence="1" id="KW-0808">Transferase</keyword>
<evidence type="ECO:0000256" key="1">
    <source>
        <dbReference type="ARBA" id="ARBA00022527"/>
    </source>
</evidence>
<feature type="region of interest" description="Disordered" evidence="2">
    <location>
        <begin position="20"/>
        <end position="50"/>
    </location>
</feature>
<dbReference type="PANTHER" id="PTHR35526:SF3">
    <property type="entry name" value="ANTI-SIGMA-F FACTOR RSBW"/>
    <property type="match status" value="1"/>
</dbReference>
<dbReference type="SUPFAM" id="SSF55874">
    <property type="entry name" value="ATPase domain of HSP90 chaperone/DNA topoisomerase II/histidine kinase"/>
    <property type="match status" value="1"/>
</dbReference>
<dbReference type="CDD" id="cd16936">
    <property type="entry name" value="HATPase_RsbW-like"/>
    <property type="match status" value="1"/>
</dbReference>
<protein>
    <recommendedName>
        <fullName evidence="3">Histidine kinase/HSP90-like ATPase domain-containing protein</fullName>
    </recommendedName>
</protein>
<proteinExistence type="predicted"/>
<dbReference type="RefSeq" id="WP_344938108.1">
    <property type="nucleotide sequence ID" value="NZ_BAAAZR010000004.1"/>
</dbReference>